<dbReference type="PANTHER" id="PTHR35330:SF1">
    <property type="entry name" value="SIROHEME BIOSYNTHESIS PROTEIN MET8"/>
    <property type="match status" value="1"/>
</dbReference>
<evidence type="ECO:0000256" key="1">
    <source>
        <dbReference type="ARBA" id="ARBA00005010"/>
    </source>
</evidence>
<keyword evidence="9" id="KW-1185">Reference proteome</keyword>
<evidence type="ECO:0000256" key="6">
    <source>
        <dbReference type="ARBA" id="ARBA00047561"/>
    </source>
</evidence>
<comment type="catalytic activity">
    <reaction evidence="6">
        <text>precorrin-2 + NAD(+) = sirohydrochlorin + NADH + 2 H(+)</text>
        <dbReference type="Rhea" id="RHEA:15613"/>
        <dbReference type="ChEBI" id="CHEBI:15378"/>
        <dbReference type="ChEBI" id="CHEBI:57540"/>
        <dbReference type="ChEBI" id="CHEBI:57945"/>
        <dbReference type="ChEBI" id="CHEBI:58351"/>
        <dbReference type="ChEBI" id="CHEBI:58827"/>
        <dbReference type="EC" id="1.3.1.76"/>
    </reaction>
</comment>
<dbReference type="InterPro" id="IPR028281">
    <property type="entry name" value="Sirohaem_synthase_central"/>
</dbReference>
<dbReference type="RefSeq" id="WP_390308577.1">
    <property type="nucleotide sequence ID" value="NZ_JBHSNQ010000009.1"/>
</dbReference>
<dbReference type="InterPro" id="IPR036291">
    <property type="entry name" value="NAD(P)-bd_dom_sf"/>
</dbReference>
<dbReference type="SUPFAM" id="SSF51735">
    <property type="entry name" value="NAD(P)-binding Rossmann-fold domains"/>
    <property type="match status" value="1"/>
</dbReference>
<dbReference type="InterPro" id="IPR006367">
    <property type="entry name" value="Sirohaem_synthase_N"/>
</dbReference>
<feature type="domain" description="Siroheme synthase central" evidence="7">
    <location>
        <begin position="117"/>
        <end position="144"/>
    </location>
</feature>
<dbReference type="SUPFAM" id="SSF75615">
    <property type="entry name" value="Siroheme synthase middle domains-like"/>
    <property type="match status" value="1"/>
</dbReference>
<dbReference type="PANTHER" id="PTHR35330">
    <property type="entry name" value="SIROHEME BIOSYNTHESIS PROTEIN MET8"/>
    <property type="match status" value="1"/>
</dbReference>
<dbReference type="InterPro" id="IPR042518">
    <property type="entry name" value="SirC_C"/>
</dbReference>
<evidence type="ECO:0000256" key="2">
    <source>
        <dbReference type="ARBA" id="ARBA00012400"/>
    </source>
</evidence>
<keyword evidence="3" id="KW-0560">Oxidoreductase</keyword>
<protein>
    <recommendedName>
        <fullName evidence="2">precorrin-2 dehydrogenase</fullName>
        <ecNumber evidence="2">1.3.1.76</ecNumber>
    </recommendedName>
</protein>
<gene>
    <name evidence="8" type="ORF">ACFPOH_00770</name>
</gene>
<evidence type="ECO:0000313" key="9">
    <source>
        <dbReference type="Proteomes" id="UP001595978"/>
    </source>
</evidence>
<sequence>MYYPMMMKLEGKKVVIIGGGRVAFQKLKGLENTKAKITVVSPTIIPEMEEWLNEHDAIWIQKEFEPSDIEQADLIFATTNDPKVNQAIGLHKKGHQLLLRADHPKESDFITPAVVQRGKLTISISTDGASPGLSKKIKKELEQQFDENFGEYVQFLEDARRVVLKQIGDASLRKSILTRLLDPVFYELTMERKLKKRDHLLMDLIKPAINDDKNIM</sequence>
<evidence type="ECO:0000256" key="3">
    <source>
        <dbReference type="ARBA" id="ARBA00023002"/>
    </source>
</evidence>
<dbReference type="NCBIfam" id="TIGR01470">
    <property type="entry name" value="cysG_Nterm"/>
    <property type="match status" value="1"/>
</dbReference>
<dbReference type="Proteomes" id="UP001595978">
    <property type="component" value="Unassembled WGS sequence"/>
</dbReference>
<dbReference type="Pfam" id="PF14824">
    <property type="entry name" value="Sirohm_synth_M"/>
    <property type="match status" value="1"/>
</dbReference>
<dbReference type="Gene3D" id="1.10.8.610">
    <property type="entry name" value="SirC, precorrin-2 dehydrogenase, C-terminal helical domain-like"/>
    <property type="match status" value="1"/>
</dbReference>
<dbReference type="InterPro" id="IPR028161">
    <property type="entry name" value="Met8-like"/>
</dbReference>
<dbReference type="EC" id="1.3.1.76" evidence="2"/>
<reference evidence="9" key="1">
    <citation type="journal article" date="2019" name="Int. J. Syst. Evol. Microbiol.">
        <title>The Global Catalogue of Microorganisms (GCM) 10K type strain sequencing project: providing services to taxonomists for standard genome sequencing and annotation.</title>
        <authorList>
            <consortium name="The Broad Institute Genomics Platform"/>
            <consortium name="The Broad Institute Genome Sequencing Center for Infectious Disease"/>
            <person name="Wu L."/>
            <person name="Ma J."/>
        </authorList>
    </citation>
    <scope>NUCLEOTIDE SEQUENCE [LARGE SCALE GENOMIC DNA]</scope>
    <source>
        <strain evidence="9">CCUG 56331</strain>
    </source>
</reference>
<evidence type="ECO:0000313" key="8">
    <source>
        <dbReference type="EMBL" id="MFC5540327.1"/>
    </source>
</evidence>
<name>A0ABW0R6C6_9BACL</name>
<comment type="caution">
    <text evidence="8">The sequence shown here is derived from an EMBL/GenBank/DDBJ whole genome shotgun (WGS) entry which is preliminary data.</text>
</comment>
<evidence type="ECO:0000256" key="4">
    <source>
        <dbReference type="ARBA" id="ARBA00023027"/>
    </source>
</evidence>
<comment type="pathway">
    <text evidence="1">Porphyrin-containing compound metabolism; siroheme biosynthesis; sirohydrochlorin from precorrin-2: step 1/1.</text>
</comment>
<keyword evidence="5" id="KW-0627">Porphyrin biosynthesis</keyword>
<dbReference type="EMBL" id="JBHSNQ010000009">
    <property type="protein sequence ID" value="MFC5540327.1"/>
    <property type="molecule type" value="Genomic_DNA"/>
</dbReference>
<dbReference type="Gene3D" id="3.40.50.720">
    <property type="entry name" value="NAD(P)-binding Rossmann-like Domain"/>
    <property type="match status" value="1"/>
</dbReference>
<keyword evidence="4" id="KW-0520">NAD</keyword>
<evidence type="ECO:0000259" key="7">
    <source>
        <dbReference type="Pfam" id="PF14824"/>
    </source>
</evidence>
<evidence type="ECO:0000256" key="5">
    <source>
        <dbReference type="ARBA" id="ARBA00023244"/>
    </source>
</evidence>
<proteinExistence type="predicted"/>
<organism evidence="8 9">
    <name type="scientific">Ureibacillus suwonensis</name>
    <dbReference type="NCBI Taxonomy" id="313007"/>
    <lineage>
        <taxon>Bacteria</taxon>
        <taxon>Bacillati</taxon>
        <taxon>Bacillota</taxon>
        <taxon>Bacilli</taxon>
        <taxon>Bacillales</taxon>
        <taxon>Caryophanaceae</taxon>
        <taxon>Ureibacillus</taxon>
    </lineage>
</organism>
<dbReference type="Pfam" id="PF13241">
    <property type="entry name" value="NAD_binding_7"/>
    <property type="match status" value="1"/>
</dbReference>
<accession>A0ABW0R6C6</accession>